<name>X0Z8B1_9ZZZZ</name>
<dbReference type="AlphaFoldDB" id="X0Z8B1"/>
<reference evidence="1" key="1">
    <citation type="journal article" date="2014" name="Front. Microbiol.">
        <title>High frequency of phylogenetically diverse reductive dehalogenase-homologous genes in deep subseafloor sedimentary metagenomes.</title>
        <authorList>
            <person name="Kawai M."/>
            <person name="Futagami T."/>
            <person name="Toyoda A."/>
            <person name="Takaki Y."/>
            <person name="Nishi S."/>
            <person name="Hori S."/>
            <person name="Arai W."/>
            <person name="Tsubouchi T."/>
            <person name="Morono Y."/>
            <person name="Uchiyama I."/>
            <person name="Ito T."/>
            <person name="Fujiyama A."/>
            <person name="Inagaki F."/>
            <person name="Takami H."/>
        </authorList>
    </citation>
    <scope>NUCLEOTIDE SEQUENCE</scope>
    <source>
        <strain evidence="1">Expedition CK06-06</strain>
    </source>
</reference>
<protein>
    <submittedName>
        <fullName evidence="1">Uncharacterized protein</fullName>
    </submittedName>
</protein>
<organism evidence="1">
    <name type="scientific">marine sediment metagenome</name>
    <dbReference type="NCBI Taxonomy" id="412755"/>
    <lineage>
        <taxon>unclassified sequences</taxon>
        <taxon>metagenomes</taxon>
        <taxon>ecological metagenomes</taxon>
    </lineage>
</organism>
<dbReference type="EMBL" id="BART01009249">
    <property type="protein sequence ID" value="GAG65364.1"/>
    <property type="molecule type" value="Genomic_DNA"/>
</dbReference>
<proteinExistence type="predicted"/>
<gene>
    <name evidence="1" type="ORF">S01H4_20552</name>
</gene>
<sequence>GKTIKSFYKYNVKGRMDKDYMYIMKFTDDTNFKFHLLNPTNSHSSGGLKITY</sequence>
<accession>X0Z8B1</accession>
<comment type="caution">
    <text evidence="1">The sequence shown here is derived from an EMBL/GenBank/DDBJ whole genome shotgun (WGS) entry which is preliminary data.</text>
</comment>
<feature type="non-terminal residue" evidence="1">
    <location>
        <position position="1"/>
    </location>
</feature>
<evidence type="ECO:0000313" key="1">
    <source>
        <dbReference type="EMBL" id="GAG65364.1"/>
    </source>
</evidence>